<keyword evidence="10" id="KW-0175">Coiled coil</keyword>
<protein>
    <recommendedName>
        <fullName evidence="3">Origin recognition complex subunit 3</fullName>
    </recommendedName>
</protein>
<feature type="compositionally biased region" description="Polar residues" evidence="11">
    <location>
        <begin position="54"/>
        <end position="64"/>
    </location>
</feature>
<evidence type="ECO:0000256" key="3">
    <source>
        <dbReference type="ARBA" id="ARBA00019085"/>
    </source>
</evidence>
<accession>A0A9P6YBM2</accession>
<evidence type="ECO:0000313" key="15">
    <source>
        <dbReference type="EMBL" id="KAG1544212.1"/>
    </source>
</evidence>
<evidence type="ECO:0000256" key="5">
    <source>
        <dbReference type="ARBA" id="ARBA00022705"/>
    </source>
</evidence>
<evidence type="ECO:0000256" key="7">
    <source>
        <dbReference type="ARBA" id="ARBA00023242"/>
    </source>
</evidence>
<feature type="coiled-coil region" evidence="10">
    <location>
        <begin position="561"/>
        <end position="615"/>
    </location>
</feature>
<feature type="domain" description="Origin recognition complex subunit 3 N-terminal" evidence="12">
    <location>
        <begin position="11"/>
        <end position="398"/>
    </location>
</feature>
<feature type="compositionally biased region" description="Acidic residues" evidence="11">
    <location>
        <begin position="206"/>
        <end position="217"/>
    </location>
</feature>
<evidence type="ECO:0000256" key="1">
    <source>
        <dbReference type="ARBA" id="ARBA00004123"/>
    </source>
</evidence>
<evidence type="ECO:0000259" key="13">
    <source>
        <dbReference type="Pfam" id="PF18137"/>
    </source>
</evidence>
<evidence type="ECO:0000256" key="9">
    <source>
        <dbReference type="ARBA" id="ARBA00045241"/>
    </source>
</evidence>
<evidence type="ECO:0000256" key="10">
    <source>
        <dbReference type="SAM" id="Coils"/>
    </source>
</evidence>
<feature type="domain" description="Origin recognition complex subunit 3 insertion" evidence="14">
    <location>
        <begin position="422"/>
        <end position="663"/>
    </location>
</feature>
<feature type="compositionally biased region" description="Basic residues" evidence="11">
    <location>
        <begin position="30"/>
        <end position="41"/>
    </location>
</feature>
<evidence type="ECO:0000256" key="11">
    <source>
        <dbReference type="SAM" id="MobiDB-lite"/>
    </source>
</evidence>
<proteinExistence type="inferred from homology"/>
<sequence>MSNTTAFVRDNFDSISEGCFLVMPSKKRKLDHEKPNKKKIKTKEVKLTHRSESDNSSISHNGFQQLFDGNEPEDTLLYRKRSFYEAWTKIDKIMNDVLVDMNQKTYSSIRQFVDKAHDIKEGMICLPFHEIPTALVFAGINTPDHAAQFAHIASDLKQPLSETNERKRKNFVSFLQAKDCSNIKNMIKTMIERFLENTNEVVDQTEREEEDDNEDDDIIRTAQPPTVTSSSYQIGKTNMKESKALPYDMQLLEGWYKHHSSSDTLKSNLVVILQDFEAFEPNVLQDFFTICSEYQMSLPIVCIVGIATSTEILHQSLSKSTIGLLRIERFKLENSEVWFNRVIEKIFLDTTTTLKFGPRPYKFLLDHFYLYDFSITKVSASLKYALIHYFYGNPLSILLPLLELDRQKMEEKLKEQFEKRMITIDHINSIRMLPSFKAYVESLATTKPKKALSLLEDDEKLIKQEVPRLLTHIKQYQTGFTLGIHLIQLLQAQFPSFSSMRKSKRMIFLEALEAKEGGFAAQSQLVKVLVSLLRKIDVNGISKLLKEMRTLFEQKNYTKINKEALSKLNEWDTRLLQLENSKGNTSKKKMEGMILSNIENEHGRHTVTAQKAQNESMEYIKKLGTEKSKLAIEIADWCDEYLGHCLQSFTQKPLYETVYYTSARLLEKSFASQPRATVQTGLTQPRYYLNCTCCKNDKTDQLLTSEPDSCLLYKLYLECGRMINLYDWFVAFSSIIEKEQRAKNKPLEENEAQARFIRSVAELQFLGFIKPTQRKTDHVMRLTWSNI</sequence>
<feature type="region of interest" description="Disordered" evidence="11">
    <location>
        <begin position="30"/>
        <end position="64"/>
    </location>
</feature>
<dbReference type="PANTHER" id="PTHR12748">
    <property type="entry name" value="ORIGIN RECOGNITION COMPLEX SUBUNIT 3"/>
    <property type="match status" value="1"/>
</dbReference>
<dbReference type="Pfam" id="PF07034">
    <property type="entry name" value="ORC3_N"/>
    <property type="match status" value="1"/>
</dbReference>
<dbReference type="GO" id="GO:0006270">
    <property type="term" value="P:DNA replication initiation"/>
    <property type="evidence" value="ECO:0007669"/>
    <property type="project" value="TreeGrafter"/>
</dbReference>
<dbReference type="GO" id="GO:0005656">
    <property type="term" value="C:nuclear pre-replicative complex"/>
    <property type="evidence" value="ECO:0007669"/>
    <property type="project" value="TreeGrafter"/>
</dbReference>
<feature type="region of interest" description="Disordered" evidence="11">
    <location>
        <begin position="200"/>
        <end position="232"/>
    </location>
</feature>
<evidence type="ECO:0000256" key="2">
    <source>
        <dbReference type="ARBA" id="ARBA00010977"/>
    </source>
</evidence>
<name>A0A9P6YBM2_RHIOR</name>
<dbReference type="Pfam" id="PF19675">
    <property type="entry name" value="ORC3_ins"/>
    <property type="match status" value="1"/>
</dbReference>
<dbReference type="Proteomes" id="UP000717996">
    <property type="component" value="Unassembled WGS sequence"/>
</dbReference>
<dbReference type="InterPro" id="IPR045663">
    <property type="entry name" value="ORC3_ins"/>
</dbReference>
<dbReference type="InterPro" id="IPR040855">
    <property type="entry name" value="ORC_WH_C"/>
</dbReference>
<keyword evidence="5" id="KW-0235">DNA replication</keyword>
<dbReference type="PANTHER" id="PTHR12748:SF0">
    <property type="entry name" value="ORIGIN RECOGNITION COMPLEX SUBUNIT 3"/>
    <property type="match status" value="1"/>
</dbReference>
<evidence type="ECO:0000259" key="14">
    <source>
        <dbReference type="Pfam" id="PF19675"/>
    </source>
</evidence>
<comment type="function">
    <text evidence="9">Component of the origin recognition complex (ORC) that binds origins of replication. DNA-binding is ATP-dependent. The specific DNA sequences that define origins of replication have not been identified yet. ORC is required to assemble the pre-replication complex necessary to initiate DNA replication. Binds histone H3 and H4 trimethylation marks H3K9me3, H3K27me3 and H4K20me3.</text>
</comment>
<keyword evidence="4" id="KW-0597">Phosphoprotein</keyword>
<dbReference type="OrthoDB" id="10265211at2759"/>
<dbReference type="GO" id="GO:0003688">
    <property type="term" value="F:DNA replication origin binding"/>
    <property type="evidence" value="ECO:0007669"/>
    <property type="project" value="TreeGrafter"/>
</dbReference>
<feature type="compositionally biased region" description="Polar residues" evidence="11">
    <location>
        <begin position="223"/>
        <end position="232"/>
    </location>
</feature>
<dbReference type="AlphaFoldDB" id="A0A9P6YBM2"/>
<comment type="subcellular location">
    <subcellularLocation>
        <location evidence="1">Nucleus</location>
    </subcellularLocation>
</comment>
<dbReference type="InterPro" id="IPR020795">
    <property type="entry name" value="ORC3"/>
</dbReference>
<comment type="subunit">
    <text evidence="8">Component of ORC, a complex composed of at least 6 subunits: ORC1, ORC2, ORC3, ORC4, ORC5 and ORC6. ORC is regulated in a cell-cycle dependent manner. It is sequentially assembled at the exit from anaphase of mitosis and disassembled as cells enter S phase.</text>
</comment>
<keyword evidence="7" id="KW-0539">Nucleus</keyword>
<dbReference type="CDD" id="cd20704">
    <property type="entry name" value="Orc3"/>
    <property type="match status" value="2"/>
</dbReference>
<organism evidence="15 16">
    <name type="scientific">Rhizopus oryzae</name>
    <name type="common">Mucormycosis agent</name>
    <name type="synonym">Rhizopus arrhizus var. delemar</name>
    <dbReference type="NCBI Taxonomy" id="64495"/>
    <lineage>
        <taxon>Eukaryota</taxon>
        <taxon>Fungi</taxon>
        <taxon>Fungi incertae sedis</taxon>
        <taxon>Mucoromycota</taxon>
        <taxon>Mucoromycotina</taxon>
        <taxon>Mucoromycetes</taxon>
        <taxon>Mucorales</taxon>
        <taxon>Mucorineae</taxon>
        <taxon>Rhizopodaceae</taxon>
        <taxon>Rhizopus</taxon>
    </lineage>
</organism>
<evidence type="ECO:0000256" key="4">
    <source>
        <dbReference type="ARBA" id="ARBA00022553"/>
    </source>
</evidence>
<dbReference type="GO" id="GO:0031261">
    <property type="term" value="C:DNA replication preinitiation complex"/>
    <property type="evidence" value="ECO:0007669"/>
    <property type="project" value="TreeGrafter"/>
</dbReference>
<dbReference type="EMBL" id="JAANIT010000823">
    <property type="protein sequence ID" value="KAG1544212.1"/>
    <property type="molecule type" value="Genomic_DNA"/>
</dbReference>
<gene>
    <name evidence="15" type="ORF">G6F51_006201</name>
</gene>
<feature type="domain" description="Origin recognition complex subunit 3 winged helix C-terminal" evidence="13">
    <location>
        <begin position="675"/>
        <end position="784"/>
    </location>
</feature>
<comment type="similarity">
    <text evidence="2">Belongs to the ORC3 family.</text>
</comment>
<dbReference type="Pfam" id="PF18137">
    <property type="entry name" value="WHD_ORC"/>
    <property type="match status" value="1"/>
</dbReference>
<evidence type="ECO:0000256" key="6">
    <source>
        <dbReference type="ARBA" id="ARBA00023125"/>
    </source>
</evidence>
<dbReference type="InterPro" id="IPR045667">
    <property type="entry name" value="ORC3_N"/>
</dbReference>
<evidence type="ECO:0000313" key="16">
    <source>
        <dbReference type="Proteomes" id="UP000717996"/>
    </source>
</evidence>
<feature type="compositionally biased region" description="Basic and acidic residues" evidence="11">
    <location>
        <begin position="42"/>
        <end position="53"/>
    </location>
</feature>
<dbReference type="GO" id="GO:0005664">
    <property type="term" value="C:nuclear origin of replication recognition complex"/>
    <property type="evidence" value="ECO:0007669"/>
    <property type="project" value="InterPro"/>
</dbReference>
<reference evidence="15" key="1">
    <citation type="journal article" date="2020" name="Microb. Genom.">
        <title>Genetic diversity of clinical and environmental Mucorales isolates obtained from an investigation of mucormycosis cases among solid organ transplant recipients.</title>
        <authorList>
            <person name="Nguyen M.H."/>
            <person name="Kaul D."/>
            <person name="Muto C."/>
            <person name="Cheng S.J."/>
            <person name="Richter R.A."/>
            <person name="Bruno V.M."/>
            <person name="Liu G."/>
            <person name="Beyhan S."/>
            <person name="Sundermann A.J."/>
            <person name="Mounaud S."/>
            <person name="Pasculle A.W."/>
            <person name="Nierman W.C."/>
            <person name="Driscoll E."/>
            <person name="Cumbie R."/>
            <person name="Clancy C.J."/>
            <person name="Dupont C.L."/>
        </authorList>
    </citation>
    <scope>NUCLEOTIDE SEQUENCE</scope>
    <source>
        <strain evidence="15">GL16</strain>
    </source>
</reference>
<keyword evidence="6" id="KW-0238">DNA-binding</keyword>
<comment type="caution">
    <text evidence="15">The sequence shown here is derived from an EMBL/GenBank/DDBJ whole genome shotgun (WGS) entry which is preliminary data.</text>
</comment>
<evidence type="ECO:0000259" key="12">
    <source>
        <dbReference type="Pfam" id="PF07034"/>
    </source>
</evidence>
<evidence type="ECO:0000256" key="8">
    <source>
        <dbReference type="ARBA" id="ARBA00026084"/>
    </source>
</evidence>